<keyword evidence="2" id="KW-0479">Metal-binding</keyword>
<protein>
    <submittedName>
        <fullName evidence="5">Mandelate racemase/muconate lactonizing enzyme family protein</fullName>
    </submittedName>
</protein>
<dbReference type="SFLD" id="SFLDS00001">
    <property type="entry name" value="Enolase"/>
    <property type="match status" value="1"/>
</dbReference>
<dbReference type="GO" id="GO:0000287">
    <property type="term" value="F:magnesium ion binding"/>
    <property type="evidence" value="ECO:0007669"/>
    <property type="project" value="TreeGrafter"/>
</dbReference>
<dbReference type="SUPFAM" id="SSF54826">
    <property type="entry name" value="Enolase N-terminal domain-like"/>
    <property type="match status" value="1"/>
</dbReference>
<dbReference type="InterPro" id="IPR046945">
    <property type="entry name" value="RHMD-like"/>
</dbReference>
<dbReference type="GO" id="GO:0016836">
    <property type="term" value="F:hydro-lyase activity"/>
    <property type="evidence" value="ECO:0007669"/>
    <property type="project" value="TreeGrafter"/>
</dbReference>
<sequence length="360" mass="38983">MRIVKAETIALSIPFSDGGGAGAGLMPSKWDRLEITLVRLETDDGFVGWGEAFAYSCRTAVLAALNDMVFPLVIGAEVEDVAGFTGCLQRKLHIQGRFGVVLFAISGVDIALWDLAAKRKRLRLADLLGAKRERFPAYASLVRYGDPAMVEARARMAADQGYGAVKLHEITLPNIEAGRRGASDTKLMTDVNCNWSEDETRKLLPEMKALGLHWVEEPIWPPDDTDRLAALGREFGVPLASGENAGTAQPFARIVEAVNFPQPSVTKVGGVSEYLKVADLARAAQRDVMPHCPYFGPGYWASAHLMAAGEGGMFEFLHIEADAWLSPSIPLPDGGEIALPTGEGLGFEPDMAVIERFRAD</sequence>
<evidence type="ECO:0000313" key="5">
    <source>
        <dbReference type="EMBL" id="QIE55891.1"/>
    </source>
</evidence>
<dbReference type="InterPro" id="IPR029017">
    <property type="entry name" value="Enolase-like_N"/>
</dbReference>
<keyword evidence="3" id="KW-0460">Magnesium</keyword>
<evidence type="ECO:0000259" key="4">
    <source>
        <dbReference type="SMART" id="SM00922"/>
    </source>
</evidence>
<evidence type="ECO:0000256" key="2">
    <source>
        <dbReference type="ARBA" id="ARBA00022723"/>
    </source>
</evidence>
<feature type="domain" description="Mandelate racemase/muconate lactonizing enzyme C-terminal" evidence="4">
    <location>
        <begin position="146"/>
        <end position="238"/>
    </location>
</feature>
<reference evidence="5 6" key="1">
    <citation type="submission" date="2020-02" db="EMBL/GenBank/DDBJ databases">
        <title>complete genome sequence of Rhodobacteraceae bacterium.</title>
        <authorList>
            <person name="Park J."/>
            <person name="Kim Y.-S."/>
            <person name="Kim K.-H."/>
        </authorList>
    </citation>
    <scope>NUCLEOTIDE SEQUENCE [LARGE SCALE GENOMIC DNA]</scope>
    <source>
        <strain evidence="5 6">RR4-56</strain>
    </source>
</reference>
<proteinExistence type="predicted"/>
<dbReference type="Gene3D" id="3.20.20.120">
    <property type="entry name" value="Enolase-like C-terminal domain"/>
    <property type="match status" value="1"/>
</dbReference>
<gene>
    <name evidence="5" type="ORF">G5B40_10790</name>
</gene>
<dbReference type="InterPro" id="IPR036849">
    <property type="entry name" value="Enolase-like_C_sf"/>
</dbReference>
<dbReference type="SUPFAM" id="SSF51604">
    <property type="entry name" value="Enolase C-terminal domain-like"/>
    <property type="match status" value="1"/>
</dbReference>
<dbReference type="RefSeq" id="WP_165098383.1">
    <property type="nucleotide sequence ID" value="NZ_CP049056.1"/>
</dbReference>
<dbReference type="CDD" id="cd03316">
    <property type="entry name" value="MR_like"/>
    <property type="match status" value="1"/>
</dbReference>
<dbReference type="Pfam" id="PF13378">
    <property type="entry name" value="MR_MLE_C"/>
    <property type="match status" value="1"/>
</dbReference>
<dbReference type="InterPro" id="IPR029065">
    <property type="entry name" value="Enolase_C-like"/>
</dbReference>
<evidence type="ECO:0000256" key="3">
    <source>
        <dbReference type="ARBA" id="ARBA00022842"/>
    </source>
</evidence>
<comment type="cofactor">
    <cofactor evidence="1">
        <name>Mg(2+)</name>
        <dbReference type="ChEBI" id="CHEBI:18420"/>
    </cofactor>
</comment>
<accession>A0A7L5BWR6</accession>
<dbReference type="KEGG" id="hdh:G5B40_10790"/>
<dbReference type="PANTHER" id="PTHR13794:SF58">
    <property type="entry name" value="MITOCHONDRIAL ENOLASE SUPERFAMILY MEMBER 1"/>
    <property type="match status" value="1"/>
</dbReference>
<organism evidence="5 6">
    <name type="scientific">Pikeienuella piscinae</name>
    <dbReference type="NCBI Taxonomy" id="2748098"/>
    <lineage>
        <taxon>Bacteria</taxon>
        <taxon>Pseudomonadati</taxon>
        <taxon>Pseudomonadota</taxon>
        <taxon>Alphaproteobacteria</taxon>
        <taxon>Rhodobacterales</taxon>
        <taxon>Paracoccaceae</taxon>
        <taxon>Pikeienuella</taxon>
    </lineage>
</organism>
<keyword evidence="6" id="KW-1185">Reference proteome</keyword>
<dbReference type="InterPro" id="IPR013342">
    <property type="entry name" value="Mandelate_racemase_C"/>
</dbReference>
<dbReference type="Gene3D" id="3.30.390.10">
    <property type="entry name" value="Enolase-like, N-terminal domain"/>
    <property type="match status" value="1"/>
</dbReference>
<evidence type="ECO:0000313" key="6">
    <source>
        <dbReference type="Proteomes" id="UP000503336"/>
    </source>
</evidence>
<dbReference type="EMBL" id="CP049056">
    <property type="protein sequence ID" value="QIE55891.1"/>
    <property type="molecule type" value="Genomic_DNA"/>
</dbReference>
<dbReference type="AlphaFoldDB" id="A0A7L5BWR6"/>
<dbReference type="SMART" id="SM00922">
    <property type="entry name" value="MR_MLE"/>
    <property type="match status" value="1"/>
</dbReference>
<dbReference type="InterPro" id="IPR013341">
    <property type="entry name" value="Mandelate_racemase_N_dom"/>
</dbReference>
<dbReference type="Pfam" id="PF02746">
    <property type="entry name" value="MR_MLE_N"/>
    <property type="match status" value="1"/>
</dbReference>
<name>A0A7L5BWR6_9RHOB</name>
<dbReference type="GO" id="GO:0016052">
    <property type="term" value="P:carbohydrate catabolic process"/>
    <property type="evidence" value="ECO:0007669"/>
    <property type="project" value="TreeGrafter"/>
</dbReference>
<dbReference type="PANTHER" id="PTHR13794">
    <property type="entry name" value="ENOLASE SUPERFAMILY, MANDELATE RACEMASE"/>
    <property type="match status" value="1"/>
</dbReference>
<evidence type="ECO:0000256" key="1">
    <source>
        <dbReference type="ARBA" id="ARBA00001946"/>
    </source>
</evidence>
<dbReference type="Proteomes" id="UP000503336">
    <property type="component" value="Chromosome"/>
</dbReference>